<dbReference type="Proteomes" id="UP001589870">
    <property type="component" value="Unassembled WGS sequence"/>
</dbReference>
<name>A0ABV6U1Z5_9ACTN</name>
<feature type="signal peptide" evidence="1">
    <location>
        <begin position="1"/>
        <end position="26"/>
    </location>
</feature>
<proteinExistence type="predicted"/>
<organism evidence="2 3">
    <name type="scientific">Sphaerimonospora cavernae</name>
    <dbReference type="NCBI Taxonomy" id="1740611"/>
    <lineage>
        <taxon>Bacteria</taxon>
        <taxon>Bacillati</taxon>
        <taxon>Actinomycetota</taxon>
        <taxon>Actinomycetes</taxon>
        <taxon>Streptosporangiales</taxon>
        <taxon>Streptosporangiaceae</taxon>
        <taxon>Sphaerimonospora</taxon>
    </lineage>
</organism>
<sequence length="139" mass="14525">MKRTITVLALAGAVVTLAATAVPASATPSTQAPNSALAGCYNTGCNGRDPIDQGCTDAITTYSLSTSLGRLEHRYSSTCNASWARITGASAGTWFYVQTCYGPYVQTYNVPSSYASAYTDMVPGRDNIRVGNAVNHGPC</sequence>
<evidence type="ECO:0000256" key="1">
    <source>
        <dbReference type="SAM" id="SignalP"/>
    </source>
</evidence>
<keyword evidence="1" id="KW-0732">Signal</keyword>
<feature type="chain" id="PRO_5046594673" evidence="1">
    <location>
        <begin position="27"/>
        <end position="139"/>
    </location>
</feature>
<comment type="caution">
    <text evidence="2">The sequence shown here is derived from an EMBL/GenBank/DDBJ whole genome shotgun (WGS) entry which is preliminary data.</text>
</comment>
<protein>
    <submittedName>
        <fullName evidence="2">DUF2690 domain-containing protein</fullName>
    </submittedName>
</protein>
<accession>A0ABV6U1Z5</accession>
<gene>
    <name evidence="2" type="ORF">ACFHYQ_09240</name>
</gene>
<keyword evidence="3" id="KW-1185">Reference proteome</keyword>
<evidence type="ECO:0000313" key="2">
    <source>
        <dbReference type="EMBL" id="MFC0862479.1"/>
    </source>
</evidence>
<dbReference type="InterPro" id="IPR021224">
    <property type="entry name" value="DUF2690"/>
</dbReference>
<evidence type="ECO:0000313" key="3">
    <source>
        <dbReference type="Proteomes" id="UP001589870"/>
    </source>
</evidence>
<reference evidence="2 3" key="1">
    <citation type="submission" date="2024-09" db="EMBL/GenBank/DDBJ databases">
        <authorList>
            <person name="Sun Q."/>
            <person name="Mori K."/>
        </authorList>
    </citation>
    <scope>NUCLEOTIDE SEQUENCE [LARGE SCALE GENOMIC DNA]</scope>
    <source>
        <strain evidence="2 3">TBRC 1851</strain>
    </source>
</reference>
<dbReference type="EMBL" id="JBHMQT010000014">
    <property type="protein sequence ID" value="MFC0862479.1"/>
    <property type="molecule type" value="Genomic_DNA"/>
</dbReference>
<dbReference type="RefSeq" id="WP_394300689.1">
    <property type="nucleotide sequence ID" value="NZ_JBHMQT010000014.1"/>
</dbReference>
<dbReference type="Pfam" id="PF10901">
    <property type="entry name" value="DUF2690"/>
    <property type="match status" value="1"/>
</dbReference>